<dbReference type="InterPro" id="IPR045851">
    <property type="entry name" value="AMP-bd_C_sf"/>
</dbReference>
<dbReference type="Proteomes" id="UP000245884">
    <property type="component" value="Unassembled WGS sequence"/>
</dbReference>
<evidence type="ECO:0000259" key="5">
    <source>
        <dbReference type="Pfam" id="PF13193"/>
    </source>
</evidence>
<dbReference type="GO" id="GO:0050218">
    <property type="term" value="F:propionate-CoA ligase activity"/>
    <property type="evidence" value="ECO:0007669"/>
    <property type="project" value="TreeGrafter"/>
</dbReference>
<feature type="transmembrane region" description="Helical" evidence="3">
    <location>
        <begin position="147"/>
        <end position="178"/>
    </location>
</feature>
<dbReference type="STRING" id="1569628.A0A316UZJ6"/>
<dbReference type="AlphaFoldDB" id="A0A316UZJ6"/>
<feature type="domain" description="AMP-binding enzyme C-terminal" evidence="5">
    <location>
        <begin position="568"/>
        <end position="650"/>
    </location>
</feature>
<evidence type="ECO:0000259" key="4">
    <source>
        <dbReference type="Pfam" id="PF00501"/>
    </source>
</evidence>
<dbReference type="SUPFAM" id="SSF56801">
    <property type="entry name" value="Acetyl-CoA synthetase-like"/>
    <property type="match status" value="1"/>
</dbReference>
<sequence>MHPQQAIHKQSIEDREGFWLKAAQAVHWHKRPTQAYGPSLRHDPTYARNGKVWFPDGELNTAFNCLDRHCLRESTENPFARPVTPSPHTSHLAYDPALANRIAFEHVSPLPWQMQPARTVTYGQALEEVQTLAGVLKARGIRKGDTIIVYMPMIVETAFAILAAARVGAVVSVVFGGFAGKELGKRMLDSGCKLVISASCGLEPKGPVPYKPMVDEAIKASGHSPAAGVLFLRRTTIREHTPPTPDASQKWYDWDDEMDKVRRGVDGRSKCWSCHPVAAEDPLYIVYTSGTTGAPKGVVRLNSQAVQMRHVMEHSWGMSKDDTIFTTSDYGWVVGMQYCVYGPLLIGAKSIIFEGKPTLPDASIFWRTIAKHGVTHFFSAPTALRSVRASDPEFSLMRTVDLSTLRATFLAGERSEPQLVRQFSDILKEVAAPGTACIDNMWSSESGSPISSLMLSSAFSHAPVRAGAAGMPLPGMALRIVDDAGREIYEDGKMGNLVLASPLSPSFLGGLWKNEAGFEKAYWDRFKGKGDWFDTGDSAFFEKGYVTICARSDDIIQVSAHRLGTGLIEQVVSGHPSVIESCVIGAPDKMKGQTPFAVAVAASSSSNGGDAQASEMLSSINQHIRADIGPIAQLSAIVLVAKLPKTRSGKTLRRSIRAIVENAARKGTPGEADGDSPIPVPPTIEDAEVIPVVQREIEAFFARKRGDDAQDGVKAKL</sequence>
<dbReference type="Gene3D" id="3.30.300.30">
    <property type="match status" value="1"/>
</dbReference>
<dbReference type="InterPro" id="IPR025110">
    <property type="entry name" value="AMP-bd_C"/>
</dbReference>
<keyword evidence="3" id="KW-1133">Transmembrane helix</keyword>
<feature type="domain" description="Acetyl-coenzyme A synthetase N-terminal" evidence="6">
    <location>
        <begin position="5"/>
        <end position="65"/>
    </location>
</feature>
<dbReference type="InterPro" id="IPR042099">
    <property type="entry name" value="ANL_N_sf"/>
</dbReference>
<evidence type="ECO:0000313" key="7">
    <source>
        <dbReference type="EMBL" id="PWN30727.1"/>
    </source>
</evidence>
<organism evidence="7 8">
    <name type="scientific">Jaminaea rosea</name>
    <dbReference type="NCBI Taxonomy" id="1569628"/>
    <lineage>
        <taxon>Eukaryota</taxon>
        <taxon>Fungi</taxon>
        <taxon>Dikarya</taxon>
        <taxon>Basidiomycota</taxon>
        <taxon>Ustilaginomycotina</taxon>
        <taxon>Exobasidiomycetes</taxon>
        <taxon>Microstromatales</taxon>
        <taxon>Microstromatales incertae sedis</taxon>
        <taxon>Jaminaea</taxon>
    </lineage>
</organism>
<dbReference type="PANTHER" id="PTHR43347:SF3">
    <property type="entry name" value="ACYL-COA SYNTHETASE SHORT-CHAIN FAMILY MEMBER 3, MITOCHONDRIAL"/>
    <property type="match status" value="1"/>
</dbReference>
<accession>A0A316UZJ6</accession>
<dbReference type="Gene3D" id="3.40.50.12780">
    <property type="entry name" value="N-terminal domain of ligase-like"/>
    <property type="match status" value="1"/>
</dbReference>
<dbReference type="PROSITE" id="PS00455">
    <property type="entry name" value="AMP_BINDING"/>
    <property type="match status" value="1"/>
</dbReference>
<dbReference type="InterPro" id="IPR020845">
    <property type="entry name" value="AMP-binding_CS"/>
</dbReference>
<dbReference type="OrthoDB" id="1706066at2759"/>
<feature type="domain" description="AMP-dependent synthetase/ligase" evidence="4">
    <location>
        <begin position="116"/>
        <end position="502"/>
    </location>
</feature>
<dbReference type="InterPro" id="IPR000873">
    <property type="entry name" value="AMP-dep_synth/lig_dom"/>
</dbReference>
<name>A0A316UZJ6_9BASI</name>
<feature type="region of interest" description="Disordered" evidence="2">
    <location>
        <begin position="664"/>
        <end position="683"/>
    </location>
</feature>
<dbReference type="InterPro" id="IPR032387">
    <property type="entry name" value="ACAS_N"/>
</dbReference>
<comment type="similarity">
    <text evidence="1">Belongs to the ATP-dependent AMP-binding enzyme family.</text>
</comment>
<evidence type="ECO:0000313" key="8">
    <source>
        <dbReference type="Proteomes" id="UP000245884"/>
    </source>
</evidence>
<gene>
    <name evidence="7" type="ORF">BDZ90DRAFT_22246</name>
</gene>
<evidence type="ECO:0000256" key="1">
    <source>
        <dbReference type="ARBA" id="ARBA00006432"/>
    </source>
</evidence>
<evidence type="ECO:0000259" key="6">
    <source>
        <dbReference type="Pfam" id="PF16177"/>
    </source>
</evidence>
<proteinExistence type="inferred from homology"/>
<dbReference type="Pfam" id="PF13193">
    <property type="entry name" value="AMP-binding_C"/>
    <property type="match status" value="1"/>
</dbReference>
<keyword evidence="3" id="KW-0812">Transmembrane</keyword>
<dbReference type="GeneID" id="37026352"/>
<evidence type="ECO:0000256" key="2">
    <source>
        <dbReference type="SAM" id="MobiDB-lite"/>
    </source>
</evidence>
<keyword evidence="8" id="KW-1185">Reference proteome</keyword>
<dbReference type="Pfam" id="PF00501">
    <property type="entry name" value="AMP-binding"/>
    <property type="match status" value="1"/>
</dbReference>
<dbReference type="PANTHER" id="PTHR43347">
    <property type="entry name" value="ACYL-COA SYNTHETASE"/>
    <property type="match status" value="1"/>
</dbReference>
<reference evidence="7 8" key="1">
    <citation type="journal article" date="2018" name="Mol. Biol. Evol.">
        <title>Broad Genomic Sampling Reveals a Smut Pathogenic Ancestry of the Fungal Clade Ustilaginomycotina.</title>
        <authorList>
            <person name="Kijpornyongpan T."/>
            <person name="Mondo S.J."/>
            <person name="Barry K."/>
            <person name="Sandor L."/>
            <person name="Lee J."/>
            <person name="Lipzen A."/>
            <person name="Pangilinan J."/>
            <person name="LaButti K."/>
            <person name="Hainaut M."/>
            <person name="Henrissat B."/>
            <person name="Grigoriev I.V."/>
            <person name="Spatafora J.W."/>
            <person name="Aime M.C."/>
        </authorList>
    </citation>
    <scope>NUCLEOTIDE SEQUENCE [LARGE SCALE GENOMIC DNA]</scope>
    <source>
        <strain evidence="7 8">MCA 5214</strain>
    </source>
</reference>
<evidence type="ECO:0000256" key="3">
    <source>
        <dbReference type="SAM" id="Phobius"/>
    </source>
</evidence>
<keyword evidence="3" id="KW-0472">Membrane</keyword>
<protein>
    <submittedName>
        <fullName evidence="7">Acetyl-CoA synthetase-like protein</fullName>
    </submittedName>
</protein>
<dbReference type="EMBL" id="KZ819662">
    <property type="protein sequence ID" value="PWN30727.1"/>
    <property type="molecule type" value="Genomic_DNA"/>
</dbReference>
<dbReference type="RefSeq" id="XP_025365339.1">
    <property type="nucleotide sequence ID" value="XM_025504529.1"/>
</dbReference>
<dbReference type="Pfam" id="PF16177">
    <property type="entry name" value="ACAS_N"/>
    <property type="match status" value="1"/>
</dbReference>